<dbReference type="PANTHER" id="PTHR37478:SF2">
    <property type="entry name" value="UPF0251 PROTEIN TK0562"/>
    <property type="match status" value="1"/>
</dbReference>
<dbReference type="EMBL" id="JWHL01000011">
    <property type="protein sequence ID" value="MBR1369339.1"/>
    <property type="molecule type" value="Genomic_DNA"/>
</dbReference>
<proteinExistence type="inferred from homology"/>
<comment type="similarity">
    <text evidence="1 2">Belongs to the UPF0251 family.</text>
</comment>
<sequence length="118" mass="13630">MNEDERGYCRKRRGRPRVCRTFSDSNVYRCYAPVCNPESEGGDPITILPEEIEVLRLVDLLDHNQEEAAGIIGVSRKTLWRDLHEARRKVAEALVYGRTIRISGCLRRDDDDCPRNNL</sequence>
<comment type="caution">
    <text evidence="3">The sequence shown here is derived from an EMBL/GenBank/DDBJ whole genome shotgun (WGS) entry which is preliminary data.</text>
</comment>
<reference evidence="3" key="1">
    <citation type="submission" date="2014-12" db="EMBL/GenBank/DDBJ databases">
        <authorList>
            <person name="Huang H.-H."/>
            <person name="Chen S.-C."/>
            <person name="Lai M.-C."/>
        </authorList>
    </citation>
    <scope>NUCLEOTIDE SEQUENCE</scope>
    <source>
        <strain evidence="3">K1F9705b</strain>
    </source>
</reference>
<evidence type="ECO:0000256" key="1">
    <source>
        <dbReference type="ARBA" id="ARBA00009350"/>
    </source>
</evidence>
<evidence type="ECO:0000256" key="2">
    <source>
        <dbReference type="HAMAP-Rule" id="MF_00674"/>
    </source>
</evidence>
<organism evidence="3 4">
    <name type="scientific">Methanocalculus chunghsingensis</name>
    <dbReference type="NCBI Taxonomy" id="156457"/>
    <lineage>
        <taxon>Archaea</taxon>
        <taxon>Methanobacteriati</taxon>
        <taxon>Methanobacteriota</taxon>
        <taxon>Stenosarchaea group</taxon>
        <taxon>Methanomicrobia</taxon>
        <taxon>Methanomicrobiales</taxon>
        <taxon>Methanocalculaceae</taxon>
        <taxon>Methanocalculus</taxon>
    </lineage>
</organism>
<keyword evidence="4" id="KW-1185">Reference proteome</keyword>
<dbReference type="Proteomes" id="UP000730161">
    <property type="component" value="Unassembled WGS sequence"/>
</dbReference>
<dbReference type="AlphaFoldDB" id="A0A8J8B5R9"/>
<dbReference type="PANTHER" id="PTHR37478">
    <property type="match status" value="1"/>
</dbReference>
<gene>
    <name evidence="3" type="ORF">RJ53_07465</name>
</gene>
<name>A0A8J8B5R9_9EURY</name>
<evidence type="ECO:0000313" key="4">
    <source>
        <dbReference type="Proteomes" id="UP000730161"/>
    </source>
</evidence>
<accession>A0A8J8B5R9</accession>
<evidence type="ECO:0000313" key="3">
    <source>
        <dbReference type="EMBL" id="MBR1369339.1"/>
    </source>
</evidence>
<dbReference type="RefSeq" id="WP_211531038.1">
    <property type="nucleotide sequence ID" value="NZ_JWHL01000011.1"/>
</dbReference>
<dbReference type="Pfam" id="PF02001">
    <property type="entry name" value="DUF134"/>
    <property type="match status" value="1"/>
</dbReference>
<dbReference type="InterPro" id="IPR036388">
    <property type="entry name" value="WH-like_DNA-bd_sf"/>
</dbReference>
<dbReference type="SUPFAM" id="SSF88659">
    <property type="entry name" value="Sigma3 and sigma4 domains of RNA polymerase sigma factors"/>
    <property type="match status" value="1"/>
</dbReference>
<protein>
    <recommendedName>
        <fullName evidence="2">UPF0251 protein RJ53_07465</fullName>
    </recommendedName>
</protein>
<dbReference type="Gene3D" id="1.10.10.10">
    <property type="entry name" value="Winged helix-like DNA-binding domain superfamily/Winged helix DNA-binding domain"/>
    <property type="match status" value="1"/>
</dbReference>
<dbReference type="OrthoDB" id="74471at2157"/>
<dbReference type="InterPro" id="IPR013324">
    <property type="entry name" value="RNA_pol_sigma_r3/r4-like"/>
</dbReference>
<dbReference type="HAMAP" id="MF_00674">
    <property type="entry name" value="UPF0251"/>
    <property type="match status" value="1"/>
</dbReference>
<dbReference type="InterPro" id="IPR002852">
    <property type="entry name" value="UPF0251"/>
</dbReference>